<evidence type="ECO:0000313" key="2">
    <source>
        <dbReference type="EMBL" id="CAD7082997.1"/>
    </source>
</evidence>
<feature type="region of interest" description="Disordered" evidence="1">
    <location>
        <begin position="272"/>
        <end position="299"/>
    </location>
</feature>
<feature type="compositionally biased region" description="Basic and acidic residues" evidence="1">
    <location>
        <begin position="164"/>
        <end position="177"/>
    </location>
</feature>
<feature type="compositionally biased region" description="Basic and acidic residues" evidence="1">
    <location>
        <begin position="471"/>
        <end position="492"/>
    </location>
</feature>
<feature type="compositionally biased region" description="Polar residues" evidence="1">
    <location>
        <begin position="554"/>
        <end position="566"/>
    </location>
</feature>
<feature type="compositionally biased region" description="Basic and acidic residues" evidence="1">
    <location>
        <begin position="198"/>
        <end position="218"/>
    </location>
</feature>
<evidence type="ECO:0000256" key="1">
    <source>
        <dbReference type="SAM" id="MobiDB-lite"/>
    </source>
</evidence>
<protein>
    <submittedName>
        <fullName evidence="2">Uncharacterized protein</fullName>
    </submittedName>
</protein>
<feature type="compositionally biased region" description="Basic residues" evidence="1">
    <location>
        <begin position="1285"/>
        <end position="1301"/>
    </location>
</feature>
<feature type="compositionally biased region" description="Polar residues" evidence="1">
    <location>
        <begin position="1148"/>
        <end position="1160"/>
    </location>
</feature>
<feature type="compositionally biased region" description="Basic and acidic residues" evidence="1">
    <location>
        <begin position="1167"/>
        <end position="1209"/>
    </location>
</feature>
<feature type="compositionally biased region" description="Basic and acidic residues" evidence="1">
    <location>
        <begin position="501"/>
        <end position="514"/>
    </location>
</feature>
<feature type="compositionally biased region" description="Basic and acidic residues" evidence="1">
    <location>
        <begin position="1275"/>
        <end position="1284"/>
    </location>
</feature>
<feature type="compositionally biased region" description="Basic and acidic residues" evidence="1">
    <location>
        <begin position="231"/>
        <end position="240"/>
    </location>
</feature>
<dbReference type="EMBL" id="LR899010">
    <property type="protein sequence ID" value="CAD7082997.1"/>
    <property type="molecule type" value="Genomic_DNA"/>
</dbReference>
<feature type="region of interest" description="Disordered" evidence="1">
    <location>
        <begin position="797"/>
        <end position="826"/>
    </location>
</feature>
<feature type="compositionally biased region" description="Basic and acidic residues" evidence="1">
    <location>
        <begin position="10"/>
        <end position="25"/>
    </location>
</feature>
<dbReference type="OMA" id="NKQDEDW"/>
<evidence type="ECO:0000313" key="3">
    <source>
        <dbReference type="Proteomes" id="UP000594454"/>
    </source>
</evidence>
<feature type="compositionally biased region" description="Polar residues" evidence="1">
    <location>
        <begin position="178"/>
        <end position="187"/>
    </location>
</feature>
<accession>A0A7R8ULF5</accession>
<feature type="region of interest" description="Disordered" evidence="1">
    <location>
        <begin position="947"/>
        <end position="967"/>
    </location>
</feature>
<feature type="compositionally biased region" description="Basic and acidic residues" evidence="1">
    <location>
        <begin position="526"/>
        <end position="549"/>
    </location>
</feature>
<feature type="compositionally biased region" description="Polar residues" evidence="1">
    <location>
        <begin position="516"/>
        <end position="525"/>
    </location>
</feature>
<feature type="compositionally biased region" description="Polar residues" evidence="1">
    <location>
        <begin position="643"/>
        <end position="654"/>
    </location>
</feature>
<feature type="compositionally biased region" description="Polar residues" evidence="1">
    <location>
        <begin position="30"/>
        <end position="42"/>
    </location>
</feature>
<feature type="region of interest" description="Disordered" evidence="1">
    <location>
        <begin position="1"/>
        <end position="258"/>
    </location>
</feature>
<feature type="compositionally biased region" description="Polar residues" evidence="1">
    <location>
        <begin position="359"/>
        <end position="372"/>
    </location>
</feature>
<feature type="compositionally biased region" description="Polar residues" evidence="1">
    <location>
        <begin position="797"/>
        <end position="813"/>
    </location>
</feature>
<feature type="compositionally biased region" description="Basic and acidic residues" evidence="1">
    <location>
        <begin position="1132"/>
        <end position="1142"/>
    </location>
</feature>
<feature type="compositionally biased region" description="Acidic residues" evidence="1">
    <location>
        <begin position="1328"/>
        <end position="1342"/>
    </location>
</feature>
<feature type="region of interest" description="Disordered" evidence="1">
    <location>
        <begin position="878"/>
        <end position="914"/>
    </location>
</feature>
<dbReference type="InParanoid" id="A0A7R8ULF5"/>
<sequence length="1448" mass="158911">MKKGNSKTMTQEEHLEGGHQIDKSVYDQVNEVSTSSKTSAKNSGKKNPKLPTKIQQTDRRINQSNKSAIGKASASANSKVPKTDRDRNGRKSTTKKSDPLNRSTVGNRNECASASINDKKGDPEMTILTHQNSSDSLRETESLDISDNSKNVGDTVVSVNTGTEPDKDSIGFPESEKTPTAINTDLQSDGAISGRGPTIEHKNKINVNKKNEAAEDQAKIPLGNSKDTDDEEKKTKDSIKKGSCIKPLPPSDDPIERLNALRANISNALKEVKAVLDQHAPPPPPPEEGSGNTGEEGVVKFRFVRRDRKKSIIKFDEEEIICNVPAEAPTTTAEPLPEKPESSVGAERSQKDIDVFPDKSNSGRLETDTSLNKIKGDEITPKSDLDLSAKGKSEEDMDVLATNIESSGKFEEKLAINENQQPKDQRTNDNRVERQDMKGENHIQKDTLNRESKVEKVNVSMHNVAPVKSGMENKVEPQNERILESEQTDKMPEVTITESKAVPEKPILDKKISQADKVSSMNKLTEPNKSRPKVNEKAETAKKGEESTAKKGQGKSSTKPVGQNFTAGIKEAKKCEEVPTSKQSKDTPKKMLSKVQNTPLAPSAVKETTLPSSAPKQISVKKEQTTKKLQKDQKEKAKKSLQERPSNSNINSVVAQKPESASIVKTKEKDIEKVPEIKSEEKGDTFKKETDISIAAEANVSPKKQVEICANVEHKALEILTQTNKKTDKKSSPMNDAPVNEVIKSVDKVLPKKESNISTQQIISKPDQIEAEKTLKKETVSAPVKIEPKAVEKIAPNQNAEKAKATVTTNLKKSPTDKEITVKPPVSLRAKRGSLVEAPKISLKENILKPKRASIGSESDLVKIAAKSNENILRSSIVANAAKDKPATVKKSTKGHEDVPTQVISTTDTTAPVSTTNKTSVLNVTAQSEPTKTTTKLNSAELEVSANSSATLKSSPSSQANSKNDSSAEIIQTQSNAINAPVTQPIPIKSNVGAKIDTVPSQTTLDVIKPLISSADKLVSSESVELSNKNSVVESSSEMTVVKKDTVPNIASKQSLEELKENMKDKARICEPLDNNLNLIPKISVEPKVKKEQLSLEIQPIKLQNGEVQPSDTKDPSHHDETDDESVPKVPHQIESRREIQLRELSAGSKQTKNAGSQTPPKLKHVQKIDKHFEEARIKEEAKGVKADSTEKVLVEKEAEKEKPSENLKSKPPTVPVAQNQVVSTEQKDTTATTITPALQETPISEPIQESPLKKTISTSTEDLSAETESTGNESDSKKPEDSKKSRKTKKVIIKRVKRRLSLADDAPAEPEICEKPIAEPLVPEQAPESEPEEEEEEEPSVEEPPVPKGPKSCLIKRSYDPGDIVMYADRVRKTVKWKKATVLDKITDISYKLEFEDGTQKPAHISYIKKYTDKKVQFGGKEYLEIDYEQEYESSSEEEPYSIWARA</sequence>
<feature type="compositionally biased region" description="Basic and acidic residues" evidence="1">
    <location>
        <begin position="1112"/>
        <end position="1121"/>
    </location>
</feature>
<proteinExistence type="predicted"/>
<feature type="compositionally biased region" description="Basic and acidic residues" evidence="1">
    <location>
        <begin position="570"/>
        <end position="589"/>
    </location>
</feature>
<dbReference type="Proteomes" id="UP000594454">
    <property type="component" value="Chromosome 2"/>
</dbReference>
<feature type="region of interest" description="Disordered" evidence="1">
    <location>
        <begin position="1100"/>
        <end position="1356"/>
    </location>
</feature>
<organism evidence="2 3">
    <name type="scientific">Hermetia illucens</name>
    <name type="common">Black soldier fly</name>
    <dbReference type="NCBI Taxonomy" id="343691"/>
    <lineage>
        <taxon>Eukaryota</taxon>
        <taxon>Metazoa</taxon>
        <taxon>Ecdysozoa</taxon>
        <taxon>Arthropoda</taxon>
        <taxon>Hexapoda</taxon>
        <taxon>Insecta</taxon>
        <taxon>Pterygota</taxon>
        <taxon>Neoptera</taxon>
        <taxon>Endopterygota</taxon>
        <taxon>Diptera</taxon>
        <taxon>Brachycera</taxon>
        <taxon>Stratiomyomorpha</taxon>
        <taxon>Stratiomyidae</taxon>
        <taxon>Hermetiinae</taxon>
        <taxon>Hermetia</taxon>
    </lineage>
</organism>
<feature type="compositionally biased region" description="Basic and acidic residues" evidence="1">
    <location>
        <begin position="620"/>
        <end position="642"/>
    </location>
</feature>
<feature type="compositionally biased region" description="Polar residues" evidence="1">
    <location>
        <begin position="143"/>
        <end position="163"/>
    </location>
</feature>
<feature type="compositionally biased region" description="Basic and acidic residues" evidence="1">
    <location>
        <begin position="374"/>
        <end position="394"/>
    </location>
</feature>
<gene>
    <name evidence="2" type="ORF">HERILL_LOCUS5993</name>
</gene>
<keyword evidence="3" id="KW-1185">Reference proteome</keyword>
<feature type="compositionally biased region" description="Basic and acidic residues" evidence="1">
    <location>
        <begin position="408"/>
        <end position="456"/>
    </location>
</feature>
<dbReference type="OrthoDB" id="7969552at2759"/>
<feature type="region of interest" description="Disordered" evidence="1">
    <location>
        <begin position="326"/>
        <end position="661"/>
    </location>
</feature>
<feature type="compositionally biased region" description="Polar residues" evidence="1">
    <location>
        <begin position="100"/>
        <end position="116"/>
    </location>
</feature>
<feature type="compositionally biased region" description="Basic and acidic residues" evidence="1">
    <location>
        <begin position="348"/>
        <end position="357"/>
    </location>
</feature>
<reference evidence="2 3" key="1">
    <citation type="submission" date="2020-11" db="EMBL/GenBank/DDBJ databases">
        <authorList>
            <person name="Wallbank WR R."/>
            <person name="Pardo Diaz C."/>
            <person name="Kozak K."/>
            <person name="Martin S."/>
            <person name="Jiggins C."/>
            <person name="Moest M."/>
            <person name="Warren A I."/>
            <person name="Generalovic N T."/>
            <person name="Byers J.R.P. K."/>
            <person name="Montejo-Kovacevich G."/>
            <person name="Yen C E."/>
        </authorList>
    </citation>
    <scope>NUCLEOTIDE SEQUENCE [LARGE SCALE GENOMIC DNA]</scope>
</reference>
<feature type="compositionally biased region" description="Polar residues" evidence="1">
    <location>
        <begin position="1256"/>
        <end position="1273"/>
    </location>
</feature>
<feature type="compositionally biased region" description="Polar residues" evidence="1">
    <location>
        <begin position="1217"/>
        <end position="1243"/>
    </location>
</feature>
<feature type="compositionally biased region" description="Basic and acidic residues" evidence="1">
    <location>
        <begin position="81"/>
        <end position="99"/>
    </location>
</feature>
<name>A0A7R8ULF5_HERIL</name>